<dbReference type="OMA" id="NWITIAS"/>
<dbReference type="GO" id="GO:0016973">
    <property type="term" value="P:poly(A)+ mRNA export from nucleus"/>
    <property type="evidence" value="ECO:0007669"/>
    <property type="project" value="TreeGrafter"/>
</dbReference>
<protein>
    <recommendedName>
        <fullName evidence="4">TFIIS N-terminal domain-containing protein</fullName>
    </recommendedName>
</protein>
<organism evidence="5 6">
    <name type="scientific">Trachipleistophora hominis</name>
    <name type="common">Microsporidian parasite</name>
    <dbReference type="NCBI Taxonomy" id="72359"/>
    <lineage>
        <taxon>Eukaryota</taxon>
        <taxon>Fungi</taxon>
        <taxon>Fungi incertae sedis</taxon>
        <taxon>Microsporidia</taxon>
        <taxon>Pleistophoridae</taxon>
        <taxon>Trachipleistophora</taxon>
    </lineage>
</organism>
<dbReference type="OrthoDB" id="21124at2759"/>
<reference evidence="5 6" key="1">
    <citation type="journal article" date="2012" name="PLoS Pathog.">
        <title>The genome of the obligate intracellular parasite Trachipleistophora hominis: new insights into microsporidian genome dynamics and reductive evolution.</title>
        <authorList>
            <person name="Heinz E."/>
            <person name="Williams T.A."/>
            <person name="Nakjang S."/>
            <person name="Noel C.J."/>
            <person name="Swan D.C."/>
            <person name="Goldberg A.V."/>
            <person name="Harris S.R."/>
            <person name="Weinmaier T."/>
            <person name="Markert S."/>
            <person name="Becher D."/>
            <person name="Bernhardt J."/>
            <person name="Dagan T."/>
            <person name="Hacker C."/>
            <person name="Lucocq J.M."/>
            <person name="Schweder T."/>
            <person name="Rattei T."/>
            <person name="Hall N."/>
            <person name="Hirt R.P."/>
            <person name="Embley T.M."/>
        </authorList>
    </citation>
    <scope>NUCLEOTIDE SEQUENCE [LARGE SCALE GENOMIC DNA]</scope>
</reference>
<keyword evidence="3" id="KW-0539">Nucleus</keyword>
<dbReference type="Gene3D" id="1.20.930.10">
    <property type="entry name" value="Conserved domain common to transcription factors TFIIS, elongin A, CRSP70"/>
    <property type="match status" value="1"/>
</dbReference>
<dbReference type="HOGENOM" id="CLU_106415_2_0_1"/>
<dbReference type="PANTHER" id="PTHR46010:SF1">
    <property type="entry name" value="PROTEIN IWS1 HOMOLOG"/>
    <property type="match status" value="1"/>
</dbReference>
<dbReference type="AlphaFoldDB" id="L7JU72"/>
<dbReference type="Pfam" id="PF08711">
    <property type="entry name" value="Med26"/>
    <property type="match status" value="1"/>
</dbReference>
<evidence type="ECO:0000313" key="6">
    <source>
        <dbReference type="Proteomes" id="UP000011185"/>
    </source>
</evidence>
<evidence type="ECO:0000256" key="1">
    <source>
        <dbReference type="ARBA" id="ARBA00037349"/>
    </source>
</evidence>
<evidence type="ECO:0000256" key="3">
    <source>
        <dbReference type="PROSITE-ProRule" id="PRU00649"/>
    </source>
</evidence>
<evidence type="ECO:0000259" key="4">
    <source>
        <dbReference type="PROSITE" id="PS51319"/>
    </source>
</evidence>
<accession>L7JU72</accession>
<dbReference type="EMBL" id="JH993997">
    <property type="protein sequence ID" value="ELQ75028.1"/>
    <property type="molecule type" value="Genomic_DNA"/>
</dbReference>
<feature type="domain" description="TFIIS N-terminal" evidence="4">
    <location>
        <begin position="122"/>
        <end position="199"/>
    </location>
</feature>
<dbReference type="PROSITE" id="PS51319">
    <property type="entry name" value="TFIIS_N"/>
    <property type="match status" value="1"/>
</dbReference>
<dbReference type="InterPro" id="IPR051037">
    <property type="entry name" value="RNAPII_TF_IWS1"/>
</dbReference>
<sequence length="202" mass="23953">VFITYFYHYNVIESSMVRCKSLQKRSLNLINHRTKYRFNFSHVLITNTKHTFLFSLKFWSLSEMERENDALTAIKEKMKDAVFRDKELNRHGKPALNRLDNLDGCIRALYSLRNDIDTETFLILKEWLEPLPDNTLPNIEIKSEILSFLLKTSVTRDQLVESEIGKIVYFYSLNNHETSEIRNLSKQLVKKWTMVAVQEQNE</sequence>
<evidence type="ECO:0000256" key="2">
    <source>
        <dbReference type="ARBA" id="ARBA00037992"/>
    </source>
</evidence>
<gene>
    <name evidence="5" type="ORF">THOM_2008</name>
</gene>
<comment type="subcellular location">
    <subcellularLocation>
        <location evidence="3">Nucleus</location>
    </subcellularLocation>
</comment>
<dbReference type="GO" id="GO:0005634">
    <property type="term" value="C:nucleus"/>
    <property type="evidence" value="ECO:0007669"/>
    <property type="project" value="UniProtKB-SubCell"/>
</dbReference>
<comment type="function">
    <text evidence="1">Transcription factor involved in RNA polymerase II transcription regulation. May function in both SPT15/TBP post-recruitment and recruitment steps of transcription.</text>
</comment>
<dbReference type="InterPro" id="IPR035441">
    <property type="entry name" value="TFIIS/LEDGF_dom_sf"/>
</dbReference>
<dbReference type="PANTHER" id="PTHR46010">
    <property type="entry name" value="PROTEIN IWS1 HOMOLOG"/>
    <property type="match status" value="1"/>
</dbReference>
<feature type="non-terminal residue" evidence="5">
    <location>
        <position position="1"/>
    </location>
</feature>
<dbReference type="InParanoid" id="L7JU72"/>
<name>L7JU72_TRAHO</name>
<proteinExistence type="inferred from homology"/>
<keyword evidence="6" id="KW-1185">Reference proteome</keyword>
<dbReference type="STRING" id="72359.L7JU72"/>
<comment type="similarity">
    <text evidence="2">Belongs to the IWS1 family.</text>
</comment>
<dbReference type="VEuPathDB" id="MicrosporidiaDB:THOM_2008"/>
<dbReference type="Proteomes" id="UP000011185">
    <property type="component" value="Unassembled WGS sequence"/>
</dbReference>
<evidence type="ECO:0000313" key="5">
    <source>
        <dbReference type="EMBL" id="ELQ75028.1"/>
    </source>
</evidence>
<dbReference type="SUPFAM" id="SSF47676">
    <property type="entry name" value="Conserved domain common to transcription factors TFIIS, elongin A, CRSP70"/>
    <property type="match status" value="1"/>
</dbReference>
<dbReference type="InterPro" id="IPR017923">
    <property type="entry name" value="TFIIS_N"/>
</dbReference>